<evidence type="ECO:0000313" key="7">
    <source>
        <dbReference type="EMBL" id="EXZ30183.1"/>
    </source>
</evidence>
<dbReference type="RefSeq" id="WP_032556205.1">
    <property type="nucleotide sequence ID" value="NZ_JGDJ01000146.1"/>
</dbReference>
<comment type="caution">
    <text evidence="7">The sequence shown here is derived from an EMBL/GenBank/DDBJ whole genome shotgun (WGS) entry which is preliminary data.</text>
</comment>
<evidence type="ECO:0000256" key="2">
    <source>
        <dbReference type="ARBA" id="ARBA00022475"/>
    </source>
</evidence>
<dbReference type="AlphaFoldDB" id="A0A015XES4"/>
<feature type="transmembrane region" description="Helical" evidence="6">
    <location>
        <begin position="258"/>
        <end position="277"/>
    </location>
</feature>
<dbReference type="InterPro" id="IPR050833">
    <property type="entry name" value="Poly_Biosynth_Transport"/>
</dbReference>
<keyword evidence="3 6" id="KW-0812">Transmembrane</keyword>
<dbReference type="Proteomes" id="UP000022082">
    <property type="component" value="Unassembled WGS sequence"/>
</dbReference>
<feature type="transmembrane region" description="Helical" evidence="6">
    <location>
        <begin position="181"/>
        <end position="200"/>
    </location>
</feature>
<feature type="transmembrane region" description="Helical" evidence="6">
    <location>
        <begin position="333"/>
        <end position="356"/>
    </location>
</feature>
<keyword evidence="4 6" id="KW-1133">Transmembrane helix</keyword>
<dbReference type="PATRIC" id="fig|1339327.3.peg.1382"/>
<evidence type="ECO:0000256" key="3">
    <source>
        <dbReference type="ARBA" id="ARBA00022692"/>
    </source>
</evidence>
<dbReference type="EMBL" id="JGDJ01000146">
    <property type="protein sequence ID" value="EXZ30183.1"/>
    <property type="molecule type" value="Genomic_DNA"/>
</dbReference>
<comment type="subcellular location">
    <subcellularLocation>
        <location evidence="1">Cell membrane</location>
        <topology evidence="1">Multi-pass membrane protein</topology>
    </subcellularLocation>
</comment>
<evidence type="ECO:0000313" key="8">
    <source>
        <dbReference type="Proteomes" id="UP000022082"/>
    </source>
</evidence>
<evidence type="ECO:0000256" key="4">
    <source>
        <dbReference type="ARBA" id="ARBA00022989"/>
    </source>
</evidence>
<feature type="transmembrane region" description="Helical" evidence="6">
    <location>
        <begin position="221"/>
        <end position="243"/>
    </location>
</feature>
<sequence>MASSYKEIFKGTAIFGGTQIIQVLVGLIRLKLVSILIGAKGMGINSLYTSSLVFIQNFAGLGLKDSSVRNISIATSGDEKLIAHRLTVINNCFYFSYGLGVVITLLLSPIMSMLSFKCYDYTINYGFLSLYVLFQLQFQHYIAILQGFRKLKTLAIISITNSILGLVVSAGLYYLWGVDGIVPNIIITSLVCMVCVRIPVQRMKLPSTKLSIKESLREGKDMVSMGIVLTISVLIGTGVNYFINTIITRFGNVEDIGFFQAAVNITTQSVSLIFAAMTADYYPRLAKVCDNREEMISTVNKQSEVLFGLGTPILALMIVFSNLIIKILLTNEFLVIVSVIKLLCVGSLMQIFSYPIGHISFAKGDKKFFFFYEGILSSFLRLILYSIGYIYGGLIGLALSVNVTNLLYSIMILFATKRRYQYRIGTRLLLQYICVVFLFYVLIIVSFQENIMVSFLLQIIILSLLLIYSIKYLDDRIGIVDFIKNKIRK</sequence>
<feature type="transmembrane region" description="Helical" evidence="6">
    <location>
        <begin position="94"/>
        <end position="116"/>
    </location>
</feature>
<feature type="transmembrane region" description="Helical" evidence="6">
    <location>
        <begin position="20"/>
        <end position="39"/>
    </location>
</feature>
<dbReference type="PANTHER" id="PTHR30250">
    <property type="entry name" value="PST FAMILY PREDICTED COLANIC ACID TRANSPORTER"/>
    <property type="match status" value="1"/>
</dbReference>
<dbReference type="Pfam" id="PF13440">
    <property type="entry name" value="Polysacc_synt_3"/>
    <property type="match status" value="1"/>
</dbReference>
<proteinExistence type="predicted"/>
<feature type="transmembrane region" description="Helical" evidence="6">
    <location>
        <begin position="394"/>
        <end position="416"/>
    </location>
</feature>
<evidence type="ECO:0000256" key="6">
    <source>
        <dbReference type="SAM" id="Phobius"/>
    </source>
</evidence>
<evidence type="ECO:0000256" key="1">
    <source>
        <dbReference type="ARBA" id="ARBA00004651"/>
    </source>
</evidence>
<name>A0A015XES4_BACFG</name>
<evidence type="ECO:0000256" key="5">
    <source>
        <dbReference type="ARBA" id="ARBA00023136"/>
    </source>
</evidence>
<protein>
    <submittedName>
        <fullName evidence="7">Polysaccharide biosynthesis family protein</fullName>
    </submittedName>
</protein>
<dbReference type="GO" id="GO:0005886">
    <property type="term" value="C:plasma membrane"/>
    <property type="evidence" value="ECO:0007669"/>
    <property type="project" value="UniProtKB-SubCell"/>
</dbReference>
<feature type="transmembrane region" description="Helical" evidence="6">
    <location>
        <begin position="305"/>
        <end position="327"/>
    </location>
</feature>
<dbReference type="PANTHER" id="PTHR30250:SF11">
    <property type="entry name" value="O-ANTIGEN TRANSPORTER-RELATED"/>
    <property type="match status" value="1"/>
</dbReference>
<gene>
    <name evidence="7" type="ORF">M136_0720</name>
</gene>
<reference evidence="7 8" key="1">
    <citation type="submission" date="2014-02" db="EMBL/GenBank/DDBJ databases">
        <authorList>
            <person name="Sears C."/>
            <person name="Carroll K."/>
            <person name="Sack B.R."/>
            <person name="Qadri F."/>
            <person name="Myers L.L."/>
            <person name="Chung G.-T."/>
            <person name="Escheverria P."/>
            <person name="Fraser C.M."/>
            <person name="Sadzewicz L."/>
            <person name="Shefchek K.A."/>
            <person name="Tallon L."/>
            <person name="Das S.P."/>
            <person name="Daugherty S."/>
            <person name="Mongodin E.F."/>
        </authorList>
    </citation>
    <scope>NUCLEOTIDE SEQUENCE [LARGE SCALE GENOMIC DNA]</scope>
    <source>
        <strain evidence="7 8">S36L11</strain>
    </source>
</reference>
<feature type="transmembrane region" description="Helical" evidence="6">
    <location>
        <begin position="154"/>
        <end position="175"/>
    </location>
</feature>
<keyword evidence="2" id="KW-1003">Cell membrane</keyword>
<keyword evidence="5 6" id="KW-0472">Membrane</keyword>
<feature type="transmembrane region" description="Helical" evidence="6">
    <location>
        <begin position="451"/>
        <end position="470"/>
    </location>
</feature>
<accession>A0A015XES4</accession>
<organism evidence="7 8">
    <name type="scientific">Bacteroides fragilis str. S36L11</name>
    <dbReference type="NCBI Taxonomy" id="1339327"/>
    <lineage>
        <taxon>Bacteria</taxon>
        <taxon>Pseudomonadati</taxon>
        <taxon>Bacteroidota</taxon>
        <taxon>Bacteroidia</taxon>
        <taxon>Bacteroidales</taxon>
        <taxon>Bacteroidaceae</taxon>
        <taxon>Bacteroides</taxon>
    </lineage>
</organism>
<feature type="transmembrane region" description="Helical" evidence="6">
    <location>
        <begin position="428"/>
        <end position="445"/>
    </location>
</feature>
<feature type="transmembrane region" description="Helical" evidence="6">
    <location>
        <begin position="368"/>
        <end position="388"/>
    </location>
</feature>
<feature type="transmembrane region" description="Helical" evidence="6">
    <location>
        <begin position="122"/>
        <end position="142"/>
    </location>
</feature>